<dbReference type="Pfam" id="PF07264">
    <property type="entry name" value="EI24"/>
    <property type="match status" value="1"/>
</dbReference>
<feature type="transmembrane region" description="Helical" evidence="5">
    <location>
        <begin position="135"/>
        <end position="162"/>
    </location>
</feature>
<evidence type="ECO:0000256" key="4">
    <source>
        <dbReference type="ARBA" id="ARBA00023136"/>
    </source>
</evidence>
<comment type="caution">
    <text evidence="6">The sequence shown here is derived from an EMBL/GenBank/DDBJ whole genome shotgun (WGS) entry which is preliminary data.</text>
</comment>
<feature type="transmembrane region" description="Helical" evidence="5">
    <location>
        <begin position="198"/>
        <end position="228"/>
    </location>
</feature>
<evidence type="ECO:0000256" key="2">
    <source>
        <dbReference type="ARBA" id="ARBA00022692"/>
    </source>
</evidence>
<accession>A0A3R9YNA8</accession>
<keyword evidence="3 5" id="KW-1133">Transmembrane helix</keyword>
<dbReference type="Proteomes" id="UP000274661">
    <property type="component" value="Unassembled WGS sequence"/>
</dbReference>
<dbReference type="OrthoDB" id="5421146at2"/>
<dbReference type="AlphaFoldDB" id="A0A3R9YNA8"/>
<evidence type="ECO:0000313" key="6">
    <source>
        <dbReference type="EMBL" id="RST31693.1"/>
    </source>
</evidence>
<name>A0A3R9YNA8_9SPHN</name>
<keyword evidence="7" id="KW-1185">Reference proteome</keyword>
<dbReference type="RefSeq" id="WP_126719633.1">
    <property type="nucleotide sequence ID" value="NZ_RWJF01000001.1"/>
</dbReference>
<dbReference type="EMBL" id="RWJF01000001">
    <property type="protein sequence ID" value="RST31693.1"/>
    <property type="molecule type" value="Genomic_DNA"/>
</dbReference>
<evidence type="ECO:0000256" key="5">
    <source>
        <dbReference type="SAM" id="Phobius"/>
    </source>
</evidence>
<protein>
    <submittedName>
        <fullName evidence="6">Uncharacterized protein</fullName>
    </submittedName>
</protein>
<organism evidence="6 7">
    <name type="scientific">Sphingomonas ginkgonis</name>
    <dbReference type="NCBI Taxonomy" id="2315330"/>
    <lineage>
        <taxon>Bacteria</taxon>
        <taxon>Pseudomonadati</taxon>
        <taxon>Pseudomonadota</taxon>
        <taxon>Alphaproteobacteria</taxon>
        <taxon>Sphingomonadales</taxon>
        <taxon>Sphingomonadaceae</taxon>
        <taxon>Sphingomonas</taxon>
    </lineage>
</organism>
<dbReference type="InterPro" id="IPR059112">
    <property type="entry name" value="CysZ/EI24"/>
</dbReference>
<evidence type="ECO:0000256" key="3">
    <source>
        <dbReference type="ARBA" id="ARBA00022989"/>
    </source>
</evidence>
<evidence type="ECO:0000256" key="1">
    <source>
        <dbReference type="ARBA" id="ARBA00004141"/>
    </source>
</evidence>
<sequence length="238" mass="25179">MRAAILSSALTLALGDLGRRPMLAILVRAIVWTLVIFAGLFVLLAWLLNGADPCSLIGDECPLDPWSGGFGAFFATLLLGWFLFPGVAIGVLTGMSERITQAVEDIHYPQAAGHSAPLGWGRGIWLGIRSGGRVLLYNLVALPIALILLITGIGPFIIFALVNGLAIAPDLGELAAGRTLRGPDLRDWLRANRWPLRLIGLTVGVLLIVPFVNLAAPLLGAAAAVHLYQRGSGARRAA</sequence>
<proteinExistence type="predicted"/>
<feature type="transmembrane region" description="Helical" evidence="5">
    <location>
        <begin position="68"/>
        <end position="92"/>
    </location>
</feature>
<comment type="subcellular location">
    <subcellularLocation>
        <location evidence="1">Membrane</location>
        <topology evidence="1">Multi-pass membrane protein</topology>
    </subcellularLocation>
</comment>
<keyword evidence="2 5" id="KW-0812">Transmembrane</keyword>
<evidence type="ECO:0000313" key="7">
    <source>
        <dbReference type="Proteomes" id="UP000274661"/>
    </source>
</evidence>
<gene>
    <name evidence="6" type="ORF">HMF7854_13240</name>
</gene>
<feature type="transmembrane region" description="Helical" evidence="5">
    <location>
        <begin position="25"/>
        <end position="48"/>
    </location>
</feature>
<reference evidence="6 7" key="1">
    <citation type="submission" date="2018-12" db="EMBL/GenBank/DDBJ databases">
        <title>Sphingomonas sp. HMF7854 Genome sequencing and assembly.</title>
        <authorList>
            <person name="Cha I."/>
            <person name="Kang H."/>
            <person name="Kim H."/>
            <person name="Kang J."/>
            <person name="Joh K."/>
        </authorList>
    </citation>
    <scope>NUCLEOTIDE SEQUENCE [LARGE SCALE GENOMIC DNA]</scope>
    <source>
        <strain evidence="6 7">HMF7854</strain>
    </source>
</reference>
<keyword evidence="4 5" id="KW-0472">Membrane</keyword>